<sequence length="158" mass="18201">MSLNHITQSALKDQSLPGRLETLKNLEEANLLTQVKEWGVFIFFEFKGEPLNWMKCKNCKEFLNAARGGHRTRHSKNRCTATKTKPTEEPDFTDVYLKYCLKSGKSFEQVASKEFQELIRDILEKVHPTWDVESLQLPTKEELESALLLRTGGQLLSE</sequence>
<accession>A0A8R1HMF0</accession>
<evidence type="ECO:0000313" key="2">
    <source>
        <dbReference type="Proteomes" id="UP000005237"/>
    </source>
</evidence>
<dbReference type="PANTHER" id="PTHR37432:SF1">
    <property type="entry name" value="HAT C-TERMINAL DIMERISATION DOMAIN-CONTAINING PROTEIN-RELATED"/>
    <property type="match status" value="1"/>
</dbReference>
<reference evidence="2" key="1">
    <citation type="submission" date="2010-08" db="EMBL/GenBank/DDBJ databases">
        <authorList>
            <consortium name="Caenorhabditis japonica Sequencing Consortium"/>
            <person name="Wilson R.K."/>
        </authorList>
    </citation>
    <scope>NUCLEOTIDE SEQUENCE [LARGE SCALE GENOMIC DNA]</scope>
    <source>
        <strain evidence="2">DF5081</strain>
    </source>
</reference>
<protein>
    <submittedName>
        <fullName evidence="1">Uncharacterized protein</fullName>
    </submittedName>
</protein>
<keyword evidence="2" id="KW-1185">Reference proteome</keyword>
<dbReference type="PANTHER" id="PTHR37432">
    <property type="entry name" value="PROTEIN CBG21304"/>
    <property type="match status" value="1"/>
</dbReference>
<proteinExistence type="predicted"/>
<organism evidence="1 2">
    <name type="scientific">Caenorhabditis japonica</name>
    <dbReference type="NCBI Taxonomy" id="281687"/>
    <lineage>
        <taxon>Eukaryota</taxon>
        <taxon>Metazoa</taxon>
        <taxon>Ecdysozoa</taxon>
        <taxon>Nematoda</taxon>
        <taxon>Chromadorea</taxon>
        <taxon>Rhabditida</taxon>
        <taxon>Rhabditina</taxon>
        <taxon>Rhabditomorpha</taxon>
        <taxon>Rhabditoidea</taxon>
        <taxon>Rhabditidae</taxon>
        <taxon>Peloderinae</taxon>
        <taxon>Caenorhabditis</taxon>
    </lineage>
</organism>
<dbReference type="EnsemblMetazoa" id="CJA03870.1">
    <property type="protein sequence ID" value="CJA03870.1"/>
    <property type="gene ID" value="WBGene00123074"/>
</dbReference>
<dbReference type="Proteomes" id="UP000005237">
    <property type="component" value="Unassembled WGS sequence"/>
</dbReference>
<evidence type="ECO:0000313" key="1">
    <source>
        <dbReference type="EnsemblMetazoa" id="CJA03870.1"/>
    </source>
</evidence>
<reference evidence="1" key="2">
    <citation type="submission" date="2022-06" db="UniProtKB">
        <authorList>
            <consortium name="EnsemblMetazoa"/>
        </authorList>
    </citation>
    <scope>IDENTIFICATION</scope>
    <source>
        <strain evidence="1">DF5081</strain>
    </source>
</reference>
<name>A0A8R1HMF0_CAEJA</name>
<dbReference type="AlphaFoldDB" id="A0A8R1HMF0"/>